<reference evidence="9" key="1">
    <citation type="submission" date="2023-06" db="EMBL/GenBank/DDBJ databases">
        <title>SYSU T00b26.</title>
        <authorList>
            <person name="Gao L."/>
            <person name="Fang B.-Z."/>
            <person name="Li W.-J."/>
        </authorList>
    </citation>
    <scope>NUCLEOTIDE SEQUENCE</scope>
    <source>
        <strain evidence="9">SYSU T00b26</strain>
    </source>
</reference>
<feature type="transmembrane region" description="Helical" evidence="7">
    <location>
        <begin position="260"/>
        <end position="281"/>
    </location>
</feature>
<evidence type="ECO:0000313" key="10">
    <source>
        <dbReference type="Proteomes" id="UP001172738"/>
    </source>
</evidence>
<keyword evidence="6 7" id="KW-0472">Membrane</keyword>
<protein>
    <submittedName>
        <fullName evidence="9">ABC transporter permease subunit</fullName>
    </submittedName>
</protein>
<keyword evidence="5 7" id="KW-1133">Transmembrane helix</keyword>
<dbReference type="Pfam" id="PF00528">
    <property type="entry name" value="BPD_transp_1"/>
    <property type="match status" value="1"/>
</dbReference>
<comment type="similarity">
    <text evidence="7">Belongs to the binding-protein-dependent transport system permease family.</text>
</comment>
<dbReference type="EMBL" id="JAUHPV010000001">
    <property type="protein sequence ID" value="MDN4471858.1"/>
    <property type="molecule type" value="Genomic_DNA"/>
</dbReference>
<feature type="domain" description="ABC transmembrane type-1" evidence="8">
    <location>
        <begin position="94"/>
        <end position="278"/>
    </location>
</feature>
<evidence type="ECO:0000256" key="6">
    <source>
        <dbReference type="ARBA" id="ARBA00023136"/>
    </source>
</evidence>
<comment type="subcellular location">
    <subcellularLocation>
        <location evidence="1 7">Cell membrane</location>
        <topology evidence="1 7">Multi-pass membrane protein</topology>
    </subcellularLocation>
</comment>
<evidence type="ECO:0000256" key="5">
    <source>
        <dbReference type="ARBA" id="ARBA00022989"/>
    </source>
</evidence>
<dbReference type="Proteomes" id="UP001172738">
    <property type="component" value="Unassembled WGS sequence"/>
</dbReference>
<feature type="transmembrane region" description="Helical" evidence="7">
    <location>
        <begin position="105"/>
        <end position="126"/>
    </location>
</feature>
<dbReference type="InterPro" id="IPR000515">
    <property type="entry name" value="MetI-like"/>
</dbReference>
<dbReference type="PANTHER" id="PTHR30151">
    <property type="entry name" value="ALKANE SULFONATE ABC TRANSPORTER-RELATED, MEMBRANE SUBUNIT"/>
    <property type="match status" value="1"/>
</dbReference>
<feature type="transmembrane region" description="Helical" evidence="7">
    <location>
        <begin position="38"/>
        <end position="60"/>
    </location>
</feature>
<evidence type="ECO:0000256" key="2">
    <source>
        <dbReference type="ARBA" id="ARBA00022448"/>
    </source>
</evidence>
<dbReference type="InterPro" id="IPR035906">
    <property type="entry name" value="MetI-like_sf"/>
</dbReference>
<evidence type="ECO:0000313" key="9">
    <source>
        <dbReference type="EMBL" id="MDN4471858.1"/>
    </source>
</evidence>
<feature type="transmembrane region" description="Helical" evidence="7">
    <location>
        <begin position="138"/>
        <end position="157"/>
    </location>
</feature>
<dbReference type="SUPFAM" id="SSF161098">
    <property type="entry name" value="MetI-like"/>
    <property type="match status" value="1"/>
</dbReference>
<keyword evidence="3" id="KW-1003">Cell membrane</keyword>
<organism evidence="9 10">
    <name type="scientific">Demequina zhanjiangensis</name>
    <dbReference type="NCBI Taxonomy" id="3051659"/>
    <lineage>
        <taxon>Bacteria</taxon>
        <taxon>Bacillati</taxon>
        <taxon>Actinomycetota</taxon>
        <taxon>Actinomycetes</taxon>
        <taxon>Micrococcales</taxon>
        <taxon>Demequinaceae</taxon>
        <taxon>Demequina</taxon>
    </lineage>
</organism>
<proteinExistence type="inferred from homology"/>
<dbReference type="PANTHER" id="PTHR30151:SF0">
    <property type="entry name" value="ABC TRANSPORTER PERMEASE PROTEIN MJ0413-RELATED"/>
    <property type="match status" value="1"/>
</dbReference>
<keyword evidence="2 7" id="KW-0813">Transport</keyword>
<keyword evidence="4 7" id="KW-0812">Transmembrane</keyword>
<evidence type="ECO:0000259" key="8">
    <source>
        <dbReference type="PROSITE" id="PS50928"/>
    </source>
</evidence>
<dbReference type="CDD" id="cd06261">
    <property type="entry name" value="TM_PBP2"/>
    <property type="match status" value="1"/>
</dbReference>
<evidence type="ECO:0000256" key="7">
    <source>
        <dbReference type="RuleBase" id="RU363032"/>
    </source>
</evidence>
<keyword evidence="10" id="KW-1185">Reference proteome</keyword>
<dbReference type="RefSeq" id="WP_301125910.1">
    <property type="nucleotide sequence ID" value="NZ_JAUHPV010000001.1"/>
</dbReference>
<evidence type="ECO:0000256" key="1">
    <source>
        <dbReference type="ARBA" id="ARBA00004651"/>
    </source>
</evidence>
<name>A0ABT8FYG7_9MICO</name>
<feature type="transmembrane region" description="Helical" evidence="7">
    <location>
        <begin position="163"/>
        <end position="183"/>
    </location>
</feature>
<dbReference type="PROSITE" id="PS50928">
    <property type="entry name" value="ABC_TM1"/>
    <property type="match status" value="1"/>
</dbReference>
<feature type="transmembrane region" description="Helical" evidence="7">
    <location>
        <begin position="216"/>
        <end position="240"/>
    </location>
</feature>
<evidence type="ECO:0000256" key="4">
    <source>
        <dbReference type="ARBA" id="ARBA00022692"/>
    </source>
</evidence>
<dbReference type="Gene3D" id="1.10.3720.10">
    <property type="entry name" value="MetI-like"/>
    <property type="match status" value="1"/>
</dbReference>
<gene>
    <name evidence="9" type="ORF">QQX04_02480</name>
</gene>
<comment type="caution">
    <text evidence="9">The sequence shown here is derived from an EMBL/GenBank/DDBJ whole genome shotgun (WGS) entry which is preliminary data.</text>
</comment>
<accession>A0ABT8FYG7</accession>
<sequence length="297" mass="31065">MSPQMSAAVADSPGAAGPQSQMLADKVRRDARASTLKALGASLLTFLLTLVGVTVLWQLALWASDLSPYVAKGPVDVWNFFFVEEAAAENRAEILGNLAVTLGDAVIGFAAGLLIALLGAIGFRLSRGFEQAMMPIALLLRSVPLVAFAPIIIMIFGREFATVAVMGGIVVLFPALVNIAFGLQQSSQQTLEVVQVYGGGPIKQLTKVALPASLPAFFAAVRVSVPGAITGALLAEWLATGSGIGGVINGYATSAKFDELWASVVVVTLTSLVLYNLVAILENTVLARMGMHPTKRL</sequence>
<evidence type="ECO:0000256" key="3">
    <source>
        <dbReference type="ARBA" id="ARBA00022475"/>
    </source>
</evidence>